<protein>
    <submittedName>
        <fullName evidence="1">Glycosidase</fullName>
    </submittedName>
</protein>
<dbReference type="Gene3D" id="2.60.40.1180">
    <property type="entry name" value="Golgi alpha-mannosidase II"/>
    <property type="match status" value="1"/>
</dbReference>
<dbReference type="Gene3D" id="3.20.20.80">
    <property type="entry name" value="Glycosidases"/>
    <property type="match status" value="1"/>
</dbReference>
<keyword evidence="1" id="KW-0378">Hydrolase</keyword>
<dbReference type="InterPro" id="IPR013780">
    <property type="entry name" value="Glyco_hydro_b"/>
</dbReference>
<dbReference type="InterPro" id="IPR017853">
    <property type="entry name" value="GH"/>
</dbReference>
<dbReference type="EMBL" id="JAFBDT010000043">
    <property type="protein sequence ID" value="MBM7562985.1"/>
    <property type="molecule type" value="Genomic_DNA"/>
</dbReference>
<dbReference type="SUPFAM" id="SSF51445">
    <property type="entry name" value="(Trans)glycosidases"/>
    <property type="match status" value="1"/>
</dbReference>
<keyword evidence="2" id="KW-1185">Reference proteome</keyword>
<name>A0ABS2MUF2_9FIRM</name>
<reference evidence="1 2" key="1">
    <citation type="submission" date="2021-01" db="EMBL/GenBank/DDBJ databases">
        <title>Genomic Encyclopedia of Type Strains, Phase IV (KMG-IV): sequencing the most valuable type-strain genomes for metagenomic binning, comparative biology and taxonomic classification.</title>
        <authorList>
            <person name="Goeker M."/>
        </authorList>
    </citation>
    <scope>NUCLEOTIDE SEQUENCE [LARGE SCALE GENOMIC DNA]</scope>
    <source>
        <strain evidence="1 2">DSM 24436</strain>
    </source>
</reference>
<dbReference type="GO" id="GO:0016798">
    <property type="term" value="F:hydrolase activity, acting on glycosyl bonds"/>
    <property type="evidence" value="ECO:0007669"/>
    <property type="project" value="UniProtKB-KW"/>
</dbReference>
<evidence type="ECO:0000313" key="2">
    <source>
        <dbReference type="Proteomes" id="UP000767854"/>
    </source>
</evidence>
<evidence type="ECO:0000313" key="1">
    <source>
        <dbReference type="EMBL" id="MBM7562985.1"/>
    </source>
</evidence>
<keyword evidence="1" id="KW-0326">Glycosidase</keyword>
<sequence length="102" mass="11517">MKINRKSQEADPDALLNFYRQLIELRQMNPVLLSGDFVPLKATRSLMAYERQNSEKTWVVVLNFSEKERKNPYSGRCILTKIAEKSPASKPPCSRSESAGGG</sequence>
<dbReference type="RefSeq" id="WP_204665410.1">
    <property type="nucleotide sequence ID" value="NZ_JAFBDT010000043.1"/>
</dbReference>
<organism evidence="1 2">
    <name type="scientific">Fusibacter tunisiensis</name>
    <dbReference type="NCBI Taxonomy" id="1008308"/>
    <lineage>
        <taxon>Bacteria</taxon>
        <taxon>Bacillati</taxon>
        <taxon>Bacillota</taxon>
        <taxon>Clostridia</taxon>
        <taxon>Eubacteriales</taxon>
        <taxon>Eubacteriales Family XII. Incertae Sedis</taxon>
        <taxon>Fusibacter</taxon>
    </lineage>
</organism>
<comment type="caution">
    <text evidence="1">The sequence shown here is derived from an EMBL/GenBank/DDBJ whole genome shotgun (WGS) entry which is preliminary data.</text>
</comment>
<dbReference type="Proteomes" id="UP000767854">
    <property type="component" value="Unassembled WGS sequence"/>
</dbReference>
<accession>A0ABS2MUF2</accession>
<gene>
    <name evidence="1" type="ORF">JOC49_002559</name>
</gene>
<proteinExistence type="predicted"/>